<dbReference type="Proteomes" id="UP000611640">
    <property type="component" value="Chromosome"/>
</dbReference>
<keyword evidence="3" id="KW-1185">Reference proteome</keyword>
<gene>
    <name evidence="2" type="ORF">Athai_66220</name>
</gene>
<dbReference type="AlphaFoldDB" id="A0A7R7DWE1"/>
<organism evidence="2 3">
    <name type="scientific">Actinocatenispora thailandica</name>
    <dbReference type="NCBI Taxonomy" id="227318"/>
    <lineage>
        <taxon>Bacteria</taxon>
        <taxon>Bacillati</taxon>
        <taxon>Actinomycetota</taxon>
        <taxon>Actinomycetes</taxon>
        <taxon>Micromonosporales</taxon>
        <taxon>Micromonosporaceae</taxon>
        <taxon>Actinocatenispora</taxon>
    </lineage>
</organism>
<evidence type="ECO:0000313" key="3">
    <source>
        <dbReference type="Proteomes" id="UP000611640"/>
    </source>
</evidence>
<dbReference type="KEGG" id="atl:Athai_66220"/>
<feature type="domain" description="DUF8083" evidence="1">
    <location>
        <begin position="4"/>
        <end position="286"/>
    </location>
</feature>
<dbReference type="InterPro" id="IPR058396">
    <property type="entry name" value="DUF8083"/>
</dbReference>
<accession>A0A7R7DWE1</accession>
<proteinExistence type="predicted"/>
<name>A0A7R7DWE1_9ACTN</name>
<evidence type="ECO:0000259" key="1">
    <source>
        <dbReference type="Pfam" id="PF26312"/>
    </source>
</evidence>
<evidence type="ECO:0000313" key="2">
    <source>
        <dbReference type="EMBL" id="BCJ39119.1"/>
    </source>
</evidence>
<dbReference type="EMBL" id="AP023355">
    <property type="protein sequence ID" value="BCJ39119.1"/>
    <property type="molecule type" value="Genomic_DNA"/>
</dbReference>
<reference evidence="2 3" key="1">
    <citation type="submission" date="2020-08" db="EMBL/GenBank/DDBJ databases">
        <title>Whole genome shotgun sequence of Actinocatenispora thailandica NBRC 105041.</title>
        <authorList>
            <person name="Komaki H."/>
            <person name="Tamura T."/>
        </authorList>
    </citation>
    <scope>NUCLEOTIDE SEQUENCE [LARGE SCALE GENOMIC DNA]</scope>
    <source>
        <strain evidence="2 3">NBRC 105041</strain>
    </source>
</reference>
<protein>
    <recommendedName>
        <fullName evidence="1">DUF8083 domain-containing protein</fullName>
    </recommendedName>
</protein>
<dbReference type="Pfam" id="PF26312">
    <property type="entry name" value="DUF8083"/>
    <property type="match status" value="1"/>
</dbReference>
<sequence length="289" mass="32572">MPPFASYLRVYEPLIAFERARQQHWRRYLAANRAVPQALGPARQRRTVLEALGAGWTKLPELPDEAYSVTDGEVTLVCPWDLRVQVAQGVLSARRGVPAALADAFVPPALTAVAERVVADWRTAADPLGDLRAGGAALTEHDQLLHELVSGWVVPARWFAFVEYDERRAALAPTERHVRYRTSMARARRRAHRALAVMRRTVGEHAPMTLAVENDARWLEKFHPRSVVELDYGGLVYLMGDRELLDDDSPRVVADTLAALARGDTDVAGELYSDLLERWRKVQLRERRN</sequence>
<dbReference type="RefSeq" id="WP_203965037.1">
    <property type="nucleotide sequence ID" value="NZ_AP023355.1"/>
</dbReference>